<feature type="compositionally biased region" description="Acidic residues" evidence="1">
    <location>
        <begin position="788"/>
        <end position="798"/>
    </location>
</feature>
<feature type="compositionally biased region" description="Basic and acidic residues" evidence="1">
    <location>
        <begin position="937"/>
        <end position="947"/>
    </location>
</feature>
<dbReference type="InterPro" id="IPR052587">
    <property type="entry name" value="TELO2-interacting_protein_1"/>
</dbReference>
<dbReference type="InterPro" id="IPR057567">
    <property type="entry name" value="TPR_TTI1_C"/>
</dbReference>
<evidence type="ECO:0000256" key="1">
    <source>
        <dbReference type="SAM" id="MobiDB-lite"/>
    </source>
</evidence>
<dbReference type="InterPro" id="IPR049362">
    <property type="entry name" value="TTI1_rpt"/>
</dbReference>
<dbReference type="PANTHER" id="PTHR18460">
    <property type="entry name" value="TEL2 INTERACTING PROTEIN 1 TTI1 FAMILY MEMBER"/>
    <property type="match status" value="1"/>
</dbReference>
<dbReference type="GO" id="GO:0005737">
    <property type="term" value="C:cytoplasm"/>
    <property type="evidence" value="ECO:0007669"/>
    <property type="project" value="TreeGrafter"/>
</dbReference>
<sequence>MPFITTMDDKQQTFQKLKPLCVGLSQSVVALNGSRGSIAELTSKLEILDRATSSLSSANSPLDEKLADYIFFPLSQVLKLSQKVSLRCLELTLSILAVLIAQGWRKRLQPQLANQILILCTLLASDKPSGLASKETTVELRTHALRCLKATFEALGASEAGRELWQSGSIMPQLGQTISTALDALVEGLDLAIQLAAASTLKAIVTSTDKKDILAGFLPGIMSKLTKVLTPQTAQRRNHEVITTCLDVLTHLLLATVSDGAAADHVKSSTSHGTGAARVIDSKWLEDASIQLRPALASVLRLRNHERDDVRLAIAKLCLLILGRCQKTLSNCASMALEALIALSDGQSSAEISAEVEGLIHADPTLAVSLQELLHEWLQSLPRIMQSADEQAKSQRIQRIRTAYEVLQNCGYGTTVLDRRIGLALRDSVVIALEGSKRSQEPTISIQPTQSLDIEVLSNIEGNVSFGSALVQHRGHEEILKDIEAFMAAMAGSASSNALTGDILRDLSGAQDNTMLANFWLLYVAAKSASKKTNSVDDFLNFSTDPALTKQDLVEELYALSLDVLNQPSDQMSSNRLKSLALRSLALRAECAGEEFQVELIDALYPVLHTLATPDAQLQRDSIITLNIMTKACAYKSTQDLIVENVDYLTNAVALKFNSFDVSPQAPQVLLMMVQLAGPSLLPYLEDTVESIFAALEDFHGYPLLVELLFKVLAIMAEEGVKAPQLAITDVRSDHSKQQLAKVWLSESMADLVHRIKTRSEEDVEDVEGVTSGDRKSESFPGRPWSLEQEDGSGDDDKDASPAEAQEEADEEKPPPAPKTYNLLLKITTLTQHYLSSASPSLRVSLLGLIRTVVPAIAQHENSFLPLINTLWPEVTARLGDSEPNVQAAALNIISVFCRHAGDFMRSRMVQLWPLLQEIHHRISKEIVSSMHPAKPQSERRQLETKGKGGPAVSRASPSLNLALMRMKAVPTDYSNTLTRMLWAAVVDTVTVTVQHVPLSPEMFDSALDLLEPCLNDEAVQTALEAQNADAVWLMKMKIGKLGKIEMPASRDRWRWAVAG</sequence>
<feature type="domain" description="TTI1 N-terminal TPR" evidence="2">
    <location>
        <begin position="14"/>
        <end position="345"/>
    </location>
</feature>
<dbReference type="AlphaFoldDB" id="A0AB34KUY0"/>
<gene>
    <name evidence="4" type="ORF">WHR41_02689</name>
</gene>
<feature type="region of interest" description="Disordered" evidence="1">
    <location>
        <begin position="761"/>
        <end position="819"/>
    </location>
</feature>
<dbReference type="Pfam" id="PF21547">
    <property type="entry name" value="TTI1"/>
    <property type="match status" value="1"/>
</dbReference>
<dbReference type="InterPro" id="IPR057566">
    <property type="entry name" value="TPR_TTI1_N"/>
</dbReference>
<evidence type="ECO:0000313" key="5">
    <source>
        <dbReference type="Proteomes" id="UP000803884"/>
    </source>
</evidence>
<evidence type="ECO:0000313" key="4">
    <source>
        <dbReference type="EMBL" id="KAL1588833.1"/>
    </source>
</evidence>
<dbReference type="RefSeq" id="XP_069231938.1">
    <property type="nucleotide sequence ID" value="XM_069371295.1"/>
</dbReference>
<dbReference type="Pfam" id="PF24173">
    <property type="entry name" value="TPR_TTI1_N"/>
    <property type="match status" value="1"/>
</dbReference>
<dbReference type="PANTHER" id="PTHR18460:SF3">
    <property type="entry name" value="TELO2-INTERACTING PROTEIN 1 HOMOLOG"/>
    <property type="match status" value="1"/>
</dbReference>
<dbReference type="SUPFAM" id="SSF48371">
    <property type="entry name" value="ARM repeat"/>
    <property type="match status" value="1"/>
</dbReference>
<dbReference type="EMBL" id="JAAQHG020000006">
    <property type="protein sequence ID" value="KAL1588833.1"/>
    <property type="molecule type" value="Genomic_DNA"/>
</dbReference>
<dbReference type="Gene3D" id="1.25.10.10">
    <property type="entry name" value="Leucine-rich Repeat Variant"/>
    <property type="match status" value="1"/>
</dbReference>
<dbReference type="InterPro" id="IPR011989">
    <property type="entry name" value="ARM-like"/>
</dbReference>
<organism evidence="4 5">
    <name type="scientific">Cladosporium halotolerans</name>
    <dbReference type="NCBI Taxonomy" id="1052096"/>
    <lineage>
        <taxon>Eukaryota</taxon>
        <taxon>Fungi</taxon>
        <taxon>Dikarya</taxon>
        <taxon>Ascomycota</taxon>
        <taxon>Pezizomycotina</taxon>
        <taxon>Dothideomycetes</taxon>
        <taxon>Dothideomycetidae</taxon>
        <taxon>Cladosporiales</taxon>
        <taxon>Cladosporiaceae</taxon>
        <taxon>Cladosporium</taxon>
    </lineage>
</organism>
<accession>A0AB34KUY0</accession>
<dbReference type="InterPro" id="IPR016024">
    <property type="entry name" value="ARM-type_fold"/>
</dbReference>
<comment type="caution">
    <text evidence="4">The sequence shown here is derived from an EMBL/GenBank/DDBJ whole genome shotgun (WGS) entry which is preliminary data.</text>
</comment>
<evidence type="ECO:0000259" key="3">
    <source>
        <dbReference type="Pfam" id="PF24181"/>
    </source>
</evidence>
<feature type="domain" description="TTI1 C-terminal TPR" evidence="3">
    <location>
        <begin position="760"/>
        <end position="919"/>
    </location>
</feature>
<reference evidence="4 5" key="1">
    <citation type="journal article" date="2020" name="Microbiol. Resour. Announc.">
        <title>Draft Genome Sequence of a Cladosporium Species Isolated from the Mesophotic Ascidian Didemnum maculosum.</title>
        <authorList>
            <person name="Gioti A."/>
            <person name="Siaperas R."/>
            <person name="Nikolaivits E."/>
            <person name="Le Goff G."/>
            <person name="Ouazzani J."/>
            <person name="Kotoulas G."/>
            <person name="Topakas E."/>
        </authorList>
    </citation>
    <scope>NUCLEOTIDE SEQUENCE [LARGE SCALE GENOMIC DNA]</scope>
    <source>
        <strain evidence="4 5">TM138-S3</strain>
    </source>
</reference>
<keyword evidence="5" id="KW-1185">Reference proteome</keyword>
<name>A0AB34KUY0_9PEZI</name>
<dbReference type="Pfam" id="PF24181">
    <property type="entry name" value="TPR_TTI1_C"/>
    <property type="match status" value="1"/>
</dbReference>
<dbReference type="GeneID" id="96004133"/>
<proteinExistence type="predicted"/>
<feature type="region of interest" description="Disordered" evidence="1">
    <location>
        <begin position="930"/>
        <end position="955"/>
    </location>
</feature>
<dbReference type="Proteomes" id="UP000803884">
    <property type="component" value="Unassembled WGS sequence"/>
</dbReference>
<evidence type="ECO:0000259" key="2">
    <source>
        <dbReference type="Pfam" id="PF24173"/>
    </source>
</evidence>
<protein>
    <submittedName>
        <fullName evidence="4">Uncharacterized protein</fullName>
    </submittedName>
</protein>